<gene>
    <name evidence="1" type="ORF">SAMN05660461_1963</name>
</gene>
<dbReference type="EMBL" id="FUZZ01000001">
    <property type="protein sequence ID" value="SKD00811.1"/>
    <property type="molecule type" value="Genomic_DNA"/>
</dbReference>
<dbReference type="PANTHER" id="PTHR45632">
    <property type="entry name" value="LD33804P"/>
    <property type="match status" value="1"/>
</dbReference>
<dbReference type="STRING" id="393003.SAMN05660461_1963"/>
<reference evidence="1 2" key="1">
    <citation type="submission" date="2017-02" db="EMBL/GenBank/DDBJ databases">
        <authorList>
            <person name="Peterson S.W."/>
        </authorList>
    </citation>
    <scope>NUCLEOTIDE SEQUENCE [LARGE SCALE GENOMIC DNA]</scope>
    <source>
        <strain evidence="1 2">DSM 18108</strain>
    </source>
</reference>
<accession>A0A1T5NK07</accession>
<dbReference type="Pfam" id="PF24996">
    <property type="entry name" value="NANM"/>
    <property type="match status" value="2"/>
</dbReference>
<name>A0A1T5NK07_9BACT</name>
<dbReference type="InterPro" id="IPR006652">
    <property type="entry name" value="Kelch_1"/>
</dbReference>
<dbReference type="AlphaFoldDB" id="A0A1T5NK07"/>
<dbReference type="InterPro" id="IPR056734">
    <property type="entry name" value="NANM"/>
</dbReference>
<protein>
    <submittedName>
        <fullName evidence="1">Cyclically-permuted mutarotase family protein</fullName>
    </submittedName>
</protein>
<evidence type="ECO:0000313" key="1">
    <source>
        <dbReference type="EMBL" id="SKD00811.1"/>
    </source>
</evidence>
<keyword evidence="2" id="KW-1185">Reference proteome</keyword>
<evidence type="ECO:0000313" key="2">
    <source>
        <dbReference type="Proteomes" id="UP000190166"/>
    </source>
</evidence>
<dbReference type="Gene3D" id="2.120.10.80">
    <property type="entry name" value="Kelch-type beta propeller"/>
    <property type="match status" value="1"/>
</dbReference>
<dbReference type="InterPro" id="IPR015915">
    <property type="entry name" value="Kelch-typ_b-propeller"/>
</dbReference>
<dbReference type="Proteomes" id="UP000190166">
    <property type="component" value="Unassembled WGS sequence"/>
</dbReference>
<dbReference type="SMART" id="SM00612">
    <property type="entry name" value="Kelch"/>
    <property type="match status" value="2"/>
</dbReference>
<dbReference type="SUPFAM" id="SSF117281">
    <property type="entry name" value="Kelch motif"/>
    <property type="match status" value="1"/>
</dbReference>
<organism evidence="1 2">
    <name type="scientific">Chitinophaga ginsengisegetis</name>
    <dbReference type="NCBI Taxonomy" id="393003"/>
    <lineage>
        <taxon>Bacteria</taxon>
        <taxon>Pseudomonadati</taxon>
        <taxon>Bacteroidota</taxon>
        <taxon>Chitinophagia</taxon>
        <taxon>Chitinophagales</taxon>
        <taxon>Chitinophagaceae</taxon>
        <taxon>Chitinophaga</taxon>
    </lineage>
</organism>
<sequence length="381" mass="40680">MKRILYSIFMIMTVNTINAQEKNVDKVQWSVAAMLPPASGQSVQPGVAGPVAGISNNVMIVAGGANFPAAMPWNGGVKNYKQDIYIFRKDEKGNVLPGIVSRQTLPQPLAYSASVSTSTGLIYAGGENDHGPTDKVTQLTCDATGHIDFTTLPSLPVALTNLSGAYYQHTLYVAGGESVNGPSAKFFSLDLSTQGAAWQTLADIPVAVSHAVVAIQDGGVYLIGGRRKNSNGISDIFNTTYHYDLHTKVWTLKDPLPYPVSAGTGLAVGDHEILFCSGDKGEVFSKVEVLNAAIITATDSIKKETLTNEKKALLNAHPGFTKEVWLYNTTTGRWKAINALTMEGPVTTTAFLWNGVIMIPSGEIKAGVRTPVIISGTLFFN</sequence>
<proteinExistence type="predicted"/>